<gene>
    <name evidence="1" type="ORF">ACFP0N_04040</name>
</gene>
<dbReference type="SUPFAM" id="SSF54862">
    <property type="entry name" value="4Fe-4S ferredoxins"/>
    <property type="match status" value="1"/>
</dbReference>
<proteinExistence type="predicted"/>
<sequence>MSGYPVPARLPDNVPGRFFVNAECTDCDTCRCIAPDSFVRNDQAGYTYVARQPVDEDEEELVYEAMDCCPADAICEEDA</sequence>
<evidence type="ECO:0000313" key="1">
    <source>
        <dbReference type="EMBL" id="MFC5884156.1"/>
    </source>
</evidence>
<dbReference type="EMBL" id="JBHSOD010000003">
    <property type="protein sequence ID" value="MFC5884156.1"/>
    <property type="molecule type" value="Genomic_DNA"/>
</dbReference>
<dbReference type="Gene3D" id="3.30.70.20">
    <property type="match status" value="1"/>
</dbReference>
<protein>
    <submittedName>
        <fullName evidence="1">Ferredoxin</fullName>
    </submittedName>
</protein>
<name>A0ABW1EQT5_9ACTN</name>
<accession>A0ABW1EQT5</accession>
<dbReference type="RefSeq" id="WP_313762507.1">
    <property type="nucleotide sequence ID" value="NZ_BAAAVH010000050.1"/>
</dbReference>
<reference evidence="2" key="1">
    <citation type="journal article" date="2019" name="Int. J. Syst. Evol. Microbiol.">
        <title>The Global Catalogue of Microorganisms (GCM) 10K type strain sequencing project: providing services to taxonomists for standard genome sequencing and annotation.</title>
        <authorList>
            <consortium name="The Broad Institute Genomics Platform"/>
            <consortium name="The Broad Institute Genome Sequencing Center for Infectious Disease"/>
            <person name="Wu L."/>
            <person name="Ma J."/>
        </authorList>
    </citation>
    <scope>NUCLEOTIDE SEQUENCE [LARGE SCALE GENOMIC DNA]</scope>
    <source>
        <strain evidence="2">CGMCC 4.1469</strain>
    </source>
</reference>
<dbReference type="Proteomes" id="UP001596067">
    <property type="component" value="Unassembled WGS sequence"/>
</dbReference>
<organism evidence="1 2">
    <name type="scientific">Kitasatospora aburaviensis</name>
    <dbReference type="NCBI Taxonomy" id="67265"/>
    <lineage>
        <taxon>Bacteria</taxon>
        <taxon>Bacillati</taxon>
        <taxon>Actinomycetota</taxon>
        <taxon>Actinomycetes</taxon>
        <taxon>Kitasatosporales</taxon>
        <taxon>Streptomycetaceae</taxon>
        <taxon>Kitasatospora</taxon>
    </lineage>
</organism>
<comment type="caution">
    <text evidence="1">The sequence shown here is derived from an EMBL/GenBank/DDBJ whole genome shotgun (WGS) entry which is preliminary data.</text>
</comment>
<dbReference type="Pfam" id="PF13370">
    <property type="entry name" value="Fer4_13"/>
    <property type="match status" value="1"/>
</dbReference>
<keyword evidence="2" id="KW-1185">Reference proteome</keyword>
<evidence type="ECO:0000313" key="2">
    <source>
        <dbReference type="Proteomes" id="UP001596067"/>
    </source>
</evidence>